<keyword evidence="3" id="KW-1185">Reference proteome</keyword>
<dbReference type="GO" id="GO:0016137">
    <property type="term" value="P:glycoside metabolic process"/>
    <property type="evidence" value="ECO:0007669"/>
    <property type="project" value="UniProtKB-ARBA"/>
</dbReference>
<dbReference type="PANTHER" id="PTHR12993:SF26">
    <property type="entry name" value="1D-MYO-INOSITOL 2-ACETAMIDO-2-DEOXY-ALPHA-D-GLUCOPYRANOSIDE DEACETYLASE"/>
    <property type="match status" value="1"/>
</dbReference>
<proteinExistence type="predicted"/>
<dbReference type="RefSeq" id="WP_246074562.1">
    <property type="nucleotide sequence ID" value="NZ_BAAAYT010000001.1"/>
</dbReference>
<dbReference type="Proteomes" id="UP000315628">
    <property type="component" value="Unassembled WGS sequence"/>
</dbReference>
<organism evidence="2 3">
    <name type="scientific">Marihabitans asiaticum</name>
    <dbReference type="NCBI Taxonomy" id="415218"/>
    <lineage>
        <taxon>Bacteria</taxon>
        <taxon>Bacillati</taxon>
        <taxon>Actinomycetota</taxon>
        <taxon>Actinomycetes</taxon>
        <taxon>Micrococcales</taxon>
        <taxon>Intrasporangiaceae</taxon>
        <taxon>Marihabitans</taxon>
    </lineage>
</organism>
<accession>A0A560WEC9</accession>
<evidence type="ECO:0000313" key="3">
    <source>
        <dbReference type="Proteomes" id="UP000315628"/>
    </source>
</evidence>
<sequence length="261" mass="28606">MTTVFFHAHPDDESTQTAGSMILASDAGQRVVLVYATGGEHGTRPADLGEGRTVAEHRRGEALASAKVTGTARVEWLGYTDSGMHGWEENAAEGSFHGADRDEAARRLAAILDEEDAAILVCYDWHGGYGHPDHVQVNRVAHRAAQMAATRPRILEVTMNRDEMRRRFAEAREAGIDPGWEVDKPMEDGEPIGMPEAYIRWHVDVSSVLDRKRATLECHSSQEDVQGMLVMDPEVYAAAFGAEYYAEPGAEPGMISANPFV</sequence>
<dbReference type="GO" id="GO:0016811">
    <property type="term" value="F:hydrolase activity, acting on carbon-nitrogen (but not peptide) bonds, in linear amides"/>
    <property type="evidence" value="ECO:0007669"/>
    <property type="project" value="TreeGrafter"/>
</dbReference>
<dbReference type="Gene3D" id="3.40.50.10320">
    <property type="entry name" value="LmbE-like"/>
    <property type="match status" value="1"/>
</dbReference>
<evidence type="ECO:0000313" key="2">
    <source>
        <dbReference type="EMBL" id="TWD16029.1"/>
    </source>
</evidence>
<gene>
    <name evidence="2" type="ORF">FB557_1570</name>
</gene>
<comment type="caution">
    <text evidence="2">The sequence shown here is derived from an EMBL/GenBank/DDBJ whole genome shotgun (WGS) entry which is preliminary data.</text>
</comment>
<dbReference type="SUPFAM" id="SSF102588">
    <property type="entry name" value="LmbE-like"/>
    <property type="match status" value="1"/>
</dbReference>
<dbReference type="EMBL" id="VIUW01000002">
    <property type="protein sequence ID" value="TWD16029.1"/>
    <property type="molecule type" value="Genomic_DNA"/>
</dbReference>
<evidence type="ECO:0000256" key="1">
    <source>
        <dbReference type="ARBA" id="ARBA00022833"/>
    </source>
</evidence>
<protein>
    <submittedName>
        <fullName evidence="2">LmbE family N-acetylglucosaminyl deacetylase</fullName>
    </submittedName>
</protein>
<dbReference type="InterPro" id="IPR003737">
    <property type="entry name" value="GlcNAc_PI_deacetylase-related"/>
</dbReference>
<dbReference type="AlphaFoldDB" id="A0A560WEC9"/>
<keyword evidence="1" id="KW-0862">Zinc</keyword>
<dbReference type="InterPro" id="IPR024078">
    <property type="entry name" value="LmbE-like_dom_sf"/>
</dbReference>
<dbReference type="PANTHER" id="PTHR12993">
    <property type="entry name" value="N-ACETYLGLUCOSAMINYL-PHOSPHATIDYLINOSITOL DE-N-ACETYLASE-RELATED"/>
    <property type="match status" value="1"/>
</dbReference>
<reference evidence="2 3" key="1">
    <citation type="submission" date="2019-06" db="EMBL/GenBank/DDBJ databases">
        <title>Sequencing the genomes of 1000 actinobacteria strains.</title>
        <authorList>
            <person name="Klenk H.-P."/>
        </authorList>
    </citation>
    <scope>NUCLEOTIDE SEQUENCE [LARGE SCALE GENOMIC DNA]</scope>
    <source>
        <strain evidence="2 3">DSM 18935</strain>
    </source>
</reference>
<name>A0A560WEC9_9MICO</name>
<dbReference type="Pfam" id="PF02585">
    <property type="entry name" value="PIG-L"/>
    <property type="match status" value="1"/>
</dbReference>